<name>A0ABQ1KYF4_9SPHI</name>
<reference evidence="3" key="1">
    <citation type="journal article" date="2019" name="Int. J. Syst. Evol. Microbiol.">
        <title>The Global Catalogue of Microorganisms (GCM) 10K type strain sequencing project: providing services to taxonomists for standard genome sequencing and annotation.</title>
        <authorList>
            <consortium name="The Broad Institute Genomics Platform"/>
            <consortium name="The Broad Institute Genome Sequencing Center for Infectious Disease"/>
            <person name="Wu L."/>
            <person name="Ma J."/>
        </authorList>
    </citation>
    <scope>NUCLEOTIDE SEQUENCE [LARGE SCALE GENOMIC DNA]</scope>
    <source>
        <strain evidence="3">CGMCC 1.15342</strain>
    </source>
</reference>
<gene>
    <name evidence="2" type="ORF">GCM10011386_02970</name>
</gene>
<evidence type="ECO:0000313" key="2">
    <source>
        <dbReference type="EMBL" id="GGC14640.1"/>
    </source>
</evidence>
<dbReference type="Pfam" id="PF24390">
    <property type="entry name" value="PRTase-CE"/>
    <property type="match status" value="1"/>
</dbReference>
<feature type="domain" description="PRTase-CE" evidence="1">
    <location>
        <begin position="40"/>
        <end position="294"/>
    </location>
</feature>
<dbReference type="EMBL" id="BMIK01000001">
    <property type="protein sequence ID" value="GGC14640.1"/>
    <property type="molecule type" value="Genomic_DNA"/>
</dbReference>
<keyword evidence="3" id="KW-1185">Reference proteome</keyword>
<accession>A0ABQ1KYF4</accession>
<dbReference type="Proteomes" id="UP000597338">
    <property type="component" value="Unassembled WGS sequence"/>
</dbReference>
<evidence type="ECO:0000313" key="3">
    <source>
        <dbReference type="Proteomes" id="UP000597338"/>
    </source>
</evidence>
<proteinExistence type="predicted"/>
<organism evidence="2 3">
    <name type="scientific">Parapedobacter defluvii</name>
    <dbReference type="NCBI Taxonomy" id="2045106"/>
    <lineage>
        <taxon>Bacteria</taxon>
        <taxon>Pseudomonadati</taxon>
        <taxon>Bacteroidota</taxon>
        <taxon>Sphingobacteriia</taxon>
        <taxon>Sphingobacteriales</taxon>
        <taxon>Sphingobacteriaceae</taxon>
        <taxon>Parapedobacter</taxon>
    </lineage>
</organism>
<protein>
    <recommendedName>
        <fullName evidence="1">PRTase-CE domain-containing protein</fullName>
    </recommendedName>
</protein>
<dbReference type="InterPro" id="IPR056920">
    <property type="entry name" value="PRTase-CE"/>
</dbReference>
<evidence type="ECO:0000259" key="1">
    <source>
        <dbReference type="Pfam" id="PF24390"/>
    </source>
</evidence>
<dbReference type="RefSeq" id="WP_188746669.1">
    <property type="nucleotide sequence ID" value="NZ_BMIK01000001.1"/>
</dbReference>
<sequence>MPIILPPEWNIYYNEIRDRSQALIESGIWSGIDINQLNVWRKNFKTDEEKYFSACVLDSLIYRSNQQTFSLINTILNKALNNTFRQIGLKEMATFPLNMQSKITDPLVRFIPVITTDDPVTKSSFEILRFFKRHFGIQEKWMIYPSDIKRSVENGVKAFIFIDDFLGTGVQFDETLVYANIYKEIEQGCFIYAPLIAHEIGISQVKHSAKNMHITYAELLVTEAHSFFNNYFGGEQDEARRFYKDLMTDRAIPFDPVTPFGYGNLEITLSFEHAAPDNSLQILHYQSDNWISLFHH</sequence>
<comment type="caution">
    <text evidence="2">The sequence shown here is derived from an EMBL/GenBank/DDBJ whole genome shotgun (WGS) entry which is preliminary data.</text>
</comment>